<protein>
    <submittedName>
        <fullName evidence="1">Uncharacterized protein</fullName>
    </submittedName>
</protein>
<organism evidence="1 2">
    <name type="scientific">Gonapodya prolifera (strain JEL478)</name>
    <name type="common">Monoblepharis prolifera</name>
    <dbReference type="NCBI Taxonomy" id="1344416"/>
    <lineage>
        <taxon>Eukaryota</taxon>
        <taxon>Fungi</taxon>
        <taxon>Fungi incertae sedis</taxon>
        <taxon>Chytridiomycota</taxon>
        <taxon>Chytridiomycota incertae sedis</taxon>
        <taxon>Monoblepharidomycetes</taxon>
        <taxon>Monoblepharidales</taxon>
        <taxon>Gonapodyaceae</taxon>
        <taxon>Gonapodya</taxon>
    </lineage>
</organism>
<keyword evidence="2" id="KW-1185">Reference proteome</keyword>
<gene>
    <name evidence="1" type="ORF">M427DRAFT_54412</name>
</gene>
<dbReference type="EMBL" id="KQ965745">
    <property type="protein sequence ID" value="KXS17833.1"/>
    <property type="molecule type" value="Genomic_DNA"/>
</dbReference>
<name>A0A139AMT4_GONPJ</name>
<evidence type="ECO:0000313" key="1">
    <source>
        <dbReference type="EMBL" id="KXS17833.1"/>
    </source>
</evidence>
<reference evidence="1 2" key="1">
    <citation type="journal article" date="2015" name="Genome Biol. Evol.">
        <title>Phylogenomic analyses indicate that early fungi evolved digesting cell walls of algal ancestors of land plants.</title>
        <authorList>
            <person name="Chang Y."/>
            <person name="Wang S."/>
            <person name="Sekimoto S."/>
            <person name="Aerts A.L."/>
            <person name="Choi C."/>
            <person name="Clum A."/>
            <person name="LaButti K.M."/>
            <person name="Lindquist E.A."/>
            <person name="Yee Ngan C."/>
            <person name="Ohm R.A."/>
            <person name="Salamov A.A."/>
            <person name="Grigoriev I.V."/>
            <person name="Spatafora J.W."/>
            <person name="Berbee M.L."/>
        </authorList>
    </citation>
    <scope>NUCLEOTIDE SEQUENCE [LARGE SCALE GENOMIC DNA]</scope>
    <source>
        <strain evidence="1 2">JEL478</strain>
    </source>
</reference>
<proteinExistence type="predicted"/>
<accession>A0A139AMT4</accession>
<dbReference type="Proteomes" id="UP000070544">
    <property type="component" value="Unassembled WGS sequence"/>
</dbReference>
<dbReference type="AlphaFoldDB" id="A0A139AMT4"/>
<sequence length="90" mass="10243">MRLQNAKEHLVWALSCRVKFEVGDTCAVREQQPNDLHAWLNCELDTCVALLVRVVENDSATSAVDIEFSGTVWNCRIRFRSRVSASPHNQ</sequence>
<evidence type="ECO:0000313" key="2">
    <source>
        <dbReference type="Proteomes" id="UP000070544"/>
    </source>
</evidence>